<accession>A0AAD9PRL9</accession>
<evidence type="ECO:0000256" key="10">
    <source>
        <dbReference type="ARBA" id="ARBA00023242"/>
    </source>
</evidence>
<dbReference type="Pfam" id="PF10523">
    <property type="entry name" value="BEN"/>
    <property type="match status" value="1"/>
</dbReference>
<keyword evidence="4" id="KW-0678">Repressor</keyword>
<sequence>MLSPVSTTNCGLKLDVYTQTESSFLTSNKSLSRVGELVQANNDKLERIEKFLETLGSKIEGFLMADEADNELSIAKKKEANSSSVKHTSGSDSGWPVTTVSVRRLDKVTESPRDINFPADSTKSPSLCSSPEGSSPASSTDNQHLTNNSVSFNPGSQRGCRATGRSIPSKFMTSSSTGEPTTRGFVTEEQSETSSRGLERDLKGVGDTDSIVPVIISMGDNSKRSVTMEVPFEDIVKGASCTLEGLQHLCYSQGFWLGNKNNPLSRVWFCGENKLLGRSEASGTNPAKLSLNLLEALFTRDEMAASNINGARGRELLDPIKIKAIQAHINFKFPIEPEKEEIRWRFIKPRIDSKCRAQRRLQREQLARLESLSQTGTPGRVVRSRYPRVDPREKEELLYGNSRSTEFVLSTPRPQAAECSFQGTEAKLEDGQSSETIPVVKLPANEAIVKVSGTSVTVEGASSSEK</sequence>
<keyword evidence="15" id="KW-1185">Reference proteome</keyword>
<keyword evidence="10" id="KW-0539">Nucleus</keyword>
<evidence type="ECO:0000256" key="12">
    <source>
        <dbReference type="SAM" id="MobiDB-lite"/>
    </source>
</evidence>
<name>A0AAD9PRL9_ACRCE</name>
<feature type="compositionally biased region" description="Basic and acidic residues" evidence="12">
    <location>
        <begin position="103"/>
        <end position="113"/>
    </location>
</feature>
<dbReference type="SMART" id="SM01025">
    <property type="entry name" value="BEN"/>
    <property type="match status" value="1"/>
</dbReference>
<evidence type="ECO:0000256" key="5">
    <source>
        <dbReference type="ARBA" id="ARBA00022853"/>
    </source>
</evidence>
<evidence type="ECO:0000313" key="14">
    <source>
        <dbReference type="EMBL" id="KAK2547737.1"/>
    </source>
</evidence>
<keyword evidence="8" id="KW-0238">DNA-binding</keyword>
<evidence type="ECO:0000256" key="11">
    <source>
        <dbReference type="ARBA" id="ARBA00023306"/>
    </source>
</evidence>
<dbReference type="GO" id="GO:0006325">
    <property type="term" value="P:chromatin organization"/>
    <property type="evidence" value="ECO:0007669"/>
    <property type="project" value="UniProtKB-KW"/>
</dbReference>
<dbReference type="GO" id="GO:0003677">
    <property type="term" value="F:DNA binding"/>
    <property type="evidence" value="ECO:0007669"/>
    <property type="project" value="UniProtKB-KW"/>
</dbReference>
<comment type="subcellular location">
    <subcellularLocation>
        <location evidence="1">Nucleus</location>
    </subcellularLocation>
</comment>
<comment type="caution">
    <text evidence="14">The sequence shown here is derived from an EMBL/GenBank/DDBJ whole genome shotgun (WGS) entry which is preliminary data.</text>
</comment>
<evidence type="ECO:0000256" key="2">
    <source>
        <dbReference type="ARBA" id="ARBA00009735"/>
    </source>
</evidence>
<organism evidence="14 15">
    <name type="scientific">Acropora cervicornis</name>
    <name type="common">Staghorn coral</name>
    <dbReference type="NCBI Taxonomy" id="6130"/>
    <lineage>
        <taxon>Eukaryota</taxon>
        <taxon>Metazoa</taxon>
        <taxon>Cnidaria</taxon>
        <taxon>Anthozoa</taxon>
        <taxon>Hexacorallia</taxon>
        <taxon>Scleractinia</taxon>
        <taxon>Astrocoeniina</taxon>
        <taxon>Acroporidae</taxon>
        <taxon>Acropora</taxon>
    </lineage>
</organism>
<keyword evidence="6" id="KW-0805">Transcription regulation</keyword>
<reference evidence="14" key="1">
    <citation type="journal article" date="2023" name="G3 (Bethesda)">
        <title>Whole genome assembly and annotation of the endangered Caribbean coral Acropora cervicornis.</title>
        <authorList>
            <person name="Selwyn J.D."/>
            <person name="Vollmer S.V."/>
        </authorList>
    </citation>
    <scope>NUCLEOTIDE SEQUENCE</scope>
    <source>
        <strain evidence="14">K2</strain>
    </source>
</reference>
<evidence type="ECO:0000256" key="4">
    <source>
        <dbReference type="ARBA" id="ARBA00022491"/>
    </source>
</evidence>
<feature type="compositionally biased region" description="Polar residues" evidence="12">
    <location>
        <begin position="81"/>
        <end position="101"/>
    </location>
</feature>
<dbReference type="GO" id="GO:0034504">
    <property type="term" value="P:protein localization to nucleus"/>
    <property type="evidence" value="ECO:0007669"/>
    <property type="project" value="TreeGrafter"/>
</dbReference>
<feature type="compositionally biased region" description="Low complexity" evidence="12">
    <location>
        <begin position="124"/>
        <end position="139"/>
    </location>
</feature>
<keyword evidence="11" id="KW-0131">Cell cycle</keyword>
<evidence type="ECO:0000256" key="3">
    <source>
        <dbReference type="ARBA" id="ARBA00015794"/>
    </source>
</evidence>
<dbReference type="EMBL" id="JARQWQ010000169">
    <property type="protein sequence ID" value="KAK2547737.1"/>
    <property type="molecule type" value="Genomic_DNA"/>
</dbReference>
<dbReference type="GO" id="GO:0042177">
    <property type="term" value="P:negative regulation of protein catabolic process"/>
    <property type="evidence" value="ECO:0007669"/>
    <property type="project" value="TreeGrafter"/>
</dbReference>
<evidence type="ECO:0000256" key="6">
    <source>
        <dbReference type="ARBA" id="ARBA00023015"/>
    </source>
</evidence>
<dbReference type="PANTHER" id="PTHR16243">
    <property type="entry name" value="BTG3-ASSOCIATED NUCLEAR PROTEIN BANP"/>
    <property type="match status" value="1"/>
</dbReference>
<evidence type="ECO:0000259" key="13">
    <source>
        <dbReference type="SMART" id="SM01025"/>
    </source>
</evidence>
<keyword evidence="7" id="KW-0175">Coiled coil</keyword>
<evidence type="ECO:0000313" key="15">
    <source>
        <dbReference type="Proteomes" id="UP001249851"/>
    </source>
</evidence>
<proteinExistence type="inferred from homology"/>
<gene>
    <name evidence="14" type="ORF">P5673_032204</name>
</gene>
<evidence type="ECO:0000256" key="1">
    <source>
        <dbReference type="ARBA" id="ARBA00004123"/>
    </source>
</evidence>
<dbReference type="AlphaFoldDB" id="A0AAD9PRL9"/>
<feature type="compositionally biased region" description="Polar residues" evidence="12">
    <location>
        <begin position="171"/>
        <end position="180"/>
    </location>
</feature>
<dbReference type="InterPro" id="IPR042343">
    <property type="entry name" value="BANP"/>
</dbReference>
<evidence type="ECO:0000256" key="7">
    <source>
        <dbReference type="ARBA" id="ARBA00023054"/>
    </source>
</evidence>
<dbReference type="InterPro" id="IPR018379">
    <property type="entry name" value="BEN_domain"/>
</dbReference>
<feature type="region of interest" description="Disordered" evidence="12">
    <location>
        <begin position="77"/>
        <end position="203"/>
    </location>
</feature>
<reference evidence="14" key="2">
    <citation type="journal article" date="2023" name="Science">
        <title>Genomic signatures of disease resistance in endangered staghorn corals.</title>
        <authorList>
            <person name="Vollmer S.V."/>
            <person name="Selwyn J.D."/>
            <person name="Despard B.A."/>
            <person name="Roesel C.L."/>
        </authorList>
    </citation>
    <scope>NUCLEOTIDE SEQUENCE</scope>
    <source>
        <strain evidence="14">K2</strain>
    </source>
</reference>
<evidence type="ECO:0000256" key="9">
    <source>
        <dbReference type="ARBA" id="ARBA00023163"/>
    </source>
</evidence>
<dbReference type="GO" id="GO:0005634">
    <property type="term" value="C:nucleus"/>
    <property type="evidence" value="ECO:0007669"/>
    <property type="project" value="UniProtKB-SubCell"/>
</dbReference>
<keyword evidence="9" id="KW-0804">Transcription</keyword>
<dbReference type="Proteomes" id="UP001249851">
    <property type="component" value="Unassembled WGS sequence"/>
</dbReference>
<evidence type="ECO:0000256" key="8">
    <source>
        <dbReference type="ARBA" id="ARBA00023125"/>
    </source>
</evidence>
<comment type="similarity">
    <text evidence="2">Belongs to the BANP/SMAR1 family.</text>
</comment>
<feature type="domain" description="BEN" evidence="13">
    <location>
        <begin position="287"/>
        <end position="362"/>
    </location>
</feature>
<dbReference type="PANTHER" id="PTHR16243:SF2">
    <property type="entry name" value="PROTEIN BANP"/>
    <property type="match status" value="1"/>
</dbReference>
<protein>
    <recommendedName>
        <fullName evidence="3">Protein BANP</fullName>
    </recommendedName>
</protein>
<dbReference type="Gene3D" id="1.10.10.2590">
    <property type="entry name" value="BEN domain"/>
    <property type="match status" value="1"/>
</dbReference>
<keyword evidence="5" id="KW-0156">Chromatin regulator</keyword>
<feature type="compositionally biased region" description="Polar residues" evidence="12">
    <location>
        <begin position="140"/>
        <end position="156"/>
    </location>
</feature>